<comment type="similarity">
    <text evidence="7">Belongs to the high-potential iron-sulfur protein (HiPIP) family.</text>
</comment>
<evidence type="ECO:0000256" key="1">
    <source>
        <dbReference type="ARBA" id="ARBA00022448"/>
    </source>
</evidence>
<evidence type="ECO:0000256" key="4">
    <source>
        <dbReference type="ARBA" id="ARBA00022982"/>
    </source>
</evidence>
<dbReference type="Proteomes" id="UP001529369">
    <property type="component" value="Unassembled WGS sequence"/>
</dbReference>
<comment type="function">
    <text evidence="7">Specific class of high-redox-potential 4Fe-4S ferredoxins. Functions in anaerobic electron transport in most purple and in some other photosynthetic bacteria and in at least one genus (Paracoccus) of halophilic, denitrifying bacteria.</text>
</comment>
<keyword evidence="2 7" id="KW-0004">4Fe-4S</keyword>
<keyword evidence="10" id="KW-1185">Reference proteome</keyword>
<evidence type="ECO:0000256" key="2">
    <source>
        <dbReference type="ARBA" id="ARBA00022485"/>
    </source>
</evidence>
<keyword evidence="1 7" id="KW-0813">Transport</keyword>
<comment type="subunit">
    <text evidence="7">Homodimer.</text>
</comment>
<dbReference type="InterPro" id="IPR036369">
    <property type="entry name" value="HIPIP_sf"/>
</dbReference>
<feature type="domain" description="High potential iron-sulfur proteins family profile" evidence="8">
    <location>
        <begin position="25"/>
        <end position="87"/>
    </location>
</feature>
<dbReference type="InterPro" id="IPR000170">
    <property type="entry name" value="High_potential_FeS_prot"/>
</dbReference>
<comment type="caution">
    <text evidence="9">The sequence shown here is derived from an EMBL/GenBank/DDBJ whole genome shotgun (WGS) entry which is preliminary data.</text>
</comment>
<evidence type="ECO:0000313" key="10">
    <source>
        <dbReference type="Proteomes" id="UP001529369"/>
    </source>
</evidence>
<gene>
    <name evidence="9" type="ORF">QWZ14_24620</name>
</gene>
<dbReference type="RefSeq" id="WP_290319622.1">
    <property type="nucleotide sequence ID" value="NZ_JAUFPN010000195.1"/>
</dbReference>
<evidence type="ECO:0000256" key="5">
    <source>
        <dbReference type="ARBA" id="ARBA00023004"/>
    </source>
</evidence>
<dbReference type="SUPFAM" id="SSF57652">
    <property type="entry name" value="HIPIP (high potential iron protein)"/>
    <property type="match status" value="1"/>
</dbReference>
<dbReference type="Pfam" id="PF01355">
    <property type="entry name" value="HIPIP"/>
    <property type="match status" value="1"/>
</dbReference>
<evidence type="ECO:0000256" key="6">
    <source>
        <dbReference type="ARBA" id="ARBA00023014"/>
    </source>
</evidence>
<dbReference type="PROSITE" id="PS51318">
    <property type="entry name" value="TAT"/>
    <property type="match status" value="1"/>
</dbReference>
<dbReference type="Gene3D" id="4.10.490.10">
    <property type="entry name" value="High potential iron-sulphur protein"/>
    <property type="match status" value="1"/>
</dbReference>
<sequence length="87" mass="9007">MQDQKTRRAALQAAGLAAIAPLGLGLGSRRAKAQDKLAPAMVMYQATPKDGQKCSGCLHFQAPNACAIVSGDISPEGWCAVWAAKPA</sequence>
<keyword evidence="3 7" id="KW-0479">Metal-binding</keyword>
<evidence type="ECO:0000313" key="9">
    <source>
        <dbReference type="EMBL" id="MDN3567575.1"/>
    </source>
</evidence>
<keyword evidence="6 7" id="KW-0411">Iron-sulfur</keyword>
<keyword evidence="5 7" id="KW-0408">Iron</keyword>
<name>A0ABT8AD27_9PROT</name>
<dbReference type="EMBL" id="JAUFPN010000195">
    <property type="protein sequence ID" value="MDN3567575.1"/>
    <property type="molecule type" value="Genomic_DNA"/>
</dbReference>
<proteinExistence type="inferred from homology"/>
<dbReference type="InterPro" id="IPR006311">
    <property type="entry name" value="TAT_signal"/>
</dbReference>
<accession>A0ABT8AD27</accession>
<evidence type="ECO:0000256" key="3">
    <source>
        <dbReference type="ARBA" id="ARBA00022723"/>
    </source>
</evidence>
<dbReference type="PROSITE" id="PS51373">
    <property type="entry name" value="HIPIP"/>
    <property type="match status" value="1"/>
</dbReference>
<reference evidence="10" key="1">
    <citation type="journal article" date="2019" name="Int. J. Syst. Evol. Microbiol.">
        <title>The Global Catalogue of Microorganisms (GCM) 10K type strain sequencing project: providing services to taxonomists for standard genome sequencing and annotation.</title>
        <authorList>
            <consortium name="The Broad Institute Genomics Platform"/>
            <consortium name="The Broad Institute Genome Sequencing Center for Infectious Disease"/>
            <person name="Wu L."/>
            <person name="Ma J."/>
        </authorList>
    </citation>
    <scope>NUCLEOTIDE SEQUENCE [LARGE SCALE GENOMIC DNA]</scope>
    <source>
        <strain evidence="10">CECT 7131</strain>
    </source>
</reference>
<organism evidence="9 10">
    <name type="scientific">Paeniroseomonas aquatica</name>
    <dbReference type="NCBI Taxonomy" id="373043"/>
    <lineage>
        <taxon>Bacteria</taxon>
        <taxon>Pseudomonadati</taxon>
        <taxon>Pseudomonadota</taxon>
        <taxon>Alphaproteobacteria</taxon>
        <taxon>Acetobacterales</taxon>
        <taxon>Acetobacteraceae</taxon>
        <taxon>Paeniroseomonas</taxon>
    </lineage>
</organism>
<protein>
    <recommendedName>
        <fullName evidence="7">High-potential iron-sulfur protein</fullName>
        <shortName evidence="7">HiPIP</shortName>
    </recommendedName>
</protein>
<evidence type="ECO:0000259" key="8">
    <source>
        <dbReference type="PROSITE" id="PS51373"/>
    </source>
</evidence>
<keyword evidence="4 7" id="KW-0249">Electron transport</keyword>
<evidence type="ECO:0000256" key="7">
    <source>
        <dbReference type="RuleBase" id="RU000620"/>
    </source>
</evidence>